<dbReference type="Proteomes" id="UP000529852">
    <property type="component" value="Unassembled WGS sequence"/>
</dbReference>
<evidence type="ECO:0000313" key="3">
    <source>
        <dbReference type="Proteomes" id="UP000529852"/>
    </source>
</evidence>
<evidence type="ECO:0000256" key="1">
    <source>
        <dbReference type="SAM" id="Phobius"/>
    </source>
</evidence>
<comment type="caution">
    <text evidence="2">The sequence shown here is derived from an EMBL/GenBank/DDBJ whole genome shotgun (WGS) entry which is preliminary data.</text>
</comment>
<gene>
    <name evidence="2" type="primary">Mtnd6</name>
    <name evidence="2" type="ORF">FURFIG_R11311</name>
</gene>
<keyword evidence="1" id="KW-1133">Transmembrane helix</keyword>
<name>A0A7K5AV92_9FURN</name>
<dbReference type="EMBL" id="VYZD01000176">
    <property type="protein sequence ID" value="NWR87234.1"/>
    <property type="molecule type" value="Genomic_DNA"/>
</dbReference>
<protein>
    <submittedName>
        <fullName evidence="2">NU6M oxidoreductase</fullName>
    </submittedName>
</protein>
<keyword evidence="3" id="KW-1185">Reference proteome</keyword>
<accession>A0A7K5AV92</accession>
<organism evidence="2 3">
    <name type="scientific">Furnarius figulus</name>
    <dbReference type="NCBI Taxonomy" id="463165"/>
    <lineage>
        <taxon>Eukaryota</taxon>
        <taxon>Metazoa</taxon>
        <taxon>Chordata</taxon>
        <taxon>Craniata</taxon>
        <taxon>Vertebrata</taxon>
        <taxon>Euteleostomi</taxon>
        <taxon>Archelosauria</taxon>
        <taxon>Archosauria</taxon>
        <taxon>Dinosauria</taxon>
        <taxon>Saurischia</taxon>
        <taxon>Theropoda</taxon>
        <taxon>Coelurosauria</taxon>
        <taxon>Aves</taxon>
        <taxon>Neognathae</taxon>
        <taxon>Neoaves</taxon>
        <taxon>Telluraves</taxon>
        <taxon>Australaves</taxon>
        <taxon>Passeriformes</taxon>
        <taxon>Furnariidae</taxon>
        <taxon>Furnarius</taxon>
    </lineage>
</organism>
<keyword evidence="1" id="KW-0812">Transmembrane</keyword>
<reference evidence="2 3" key="1">
    <citation type="submission" date="2019-09" db="EMBL/GenBank/DDBJ databases">
        <title>Bird 10,000 Genomes (B10K) Project - Family phase.</title>
        <authorList>
            <person name="Zhang G."/>
        </authorList>
    </citation>
    <scope>NUCLEOTIDE SEQUENCE [LARGE SCALE GENOMIC DNA]</scope>
    <source>
        <strain evidence="2">B10K-DU-003-06</strain>
    </source>
</reference>
<feature type="transmembrane region" description="Helical" evidence="1">
    <location>
        <begin position="28"/>
        <end position="57"/>
    </location>
</feature>
<proteinExistence type="predicted"/>
<keyword evidence="1" id="KW-0472">Membrane</keyword>
<sequence length="58" mass="6285">YLALFLGLCFVLRGLAVASNPLLYYGMVVLVLVSIAECGWLLSLGVSFVSLVLFLAYL</sequence>
<dbReference type="AlphaFoldDB" id="A0A7K5AV92"/>
<feature type="non-terminal residue" evidence="2">
    <location>
        <position position="58"/>
    </location>
</feature>
<evidence type="ECO:0000313" key="2">
    <source>
        <dbReference type="EMBL" id="NWR87234.1"/>
    </source>
</evidence>
<feature type="non-terminal residue" evidence="2">
    <location>
        <position position="1"/>
    </location>
</feature>